<evidence type="ECO:0000313" key="3">
    <source>
        <dbReference type="Proteomes" id="UP000831537"/>
    </source>
</evidence>
<dbReference type="Gene3D" id="3.10.580.10">
    <property type="entry name" value="CBS-domain"/>
    <property type="match status" value="1"/>
</dbReference>
<feature type="domain" description="CBS" evidence="1">
    <location>
        <begin position="102"/>
        <end position="150"/>
    </location>
</feature>
<dbReference type="EMBL" id="CP095071">
    <property type="protein sequence ID" value="UOQ85744.1"/>
    <property type="molecule type" value="Genomic_DNA"/>
</dbReference>
<dbReference type="Pfam" id="PF00571">
    <property type="entry name" value="CBS"/>
    <property type="match status" value="1"/>
</dbReference>
<gene>
    <name evidence="2" type="ORF">MUN87_02215</name>
</gene>
<evidence type="ECO:0000313" key="2">
    <source>
        <dbReference type="EMBL" id="UOQ85744.1"/>
    </source>
</evidence>
<dbReference type="InterPro" id="IPR046342">
    <property type="entry name" value="CBS_dom_sf"/>
</dbReference>
<evidence type="ECO:0000259" key="1">
    <source>
        <dbReference type="Pfam" id="PF00571"/>
    </source>
</evidence>
<dbReference type="SUPFAM" id="SSF54631">
    <property type="entry name" value="CBS-domain pair"/>
    <property type="match status" value="1"/>
</dbReference>
<dbReference type="RefSeq" id="WP_244745933.1">
    <property type="nucleotide sequence ID" value="NZ_CP095071.1"/>
</dbReference>
<dbReference type="Proteomes" id="UP000831537">
    <property type="component" value="Chromosome"/>
</dbReference>
<proteinExistence type="predicted"/>
<protein>
    <recommendedName>
        <fullName evidence="1">CBS domain-containing protein</fullName>
    </recommendedName>
</protein>
<keyword evidence="3" id="KW-1185">Reference proteome</keyword>
<organism evidence="2 3">
    <name type="scientific">Gracilibacillus salinarum</name>
    <dbReference type="NCBI Taxonomy" id="2932255"/>
    <lineage>
        <taxon>Bacteria</taxon>
        <taxon>Bacillati</taxon>
        <taxon>Bacillota</taxon>
        <taxon>Bacilli</taxon>
        <taxon>Bacillales</taxon>
        <taxon>Bacillaceae</taxon>
        <taxon>Gracilibacillus</taxon>
    </lineage>
</organism>
<accession>A0ABY4GNG3</accession>
<reference evidence="2 3" key="1">
    <citation type="submission" date="2022-04" db="EMBL/GenBank/DDBJ databases">
        <title>Gracilibacillus sp. isolated from saltern.</title>
        <authorList>
            <person name="Won M."/>
            <person name="Lee C.-M."/>
            <person name="Woen H.-Y."/>
            <person name="Kwon S.-W."/>
        </authorList>
    </citation>
    <scope>NUCLEOTIDE SEQUENCE [LARGE SCALE GENOMIC DNA]</scope>
    <source>
        <strain evidence="2 3">SSPM10-3</strain>
    </source>
</reference>
<dbReference type="InterPro" id="IPR000644">
    <property type="entry name" value="CBS_dom"/>
</dbReference>
<name>A0ABY4GNG3_9BACI</name>
<sequence>MDEARSARFEAAFNQIHDKLCDYAQEQNNHASFTEVLTKAKYHHAVIEQYYHILKQCSKLRNAMVHRKIKEDFYIAEPHEQVVKEIEQLATILTEPPLAVTIASKPVEFFELKSSVNTLFHCLQEKGFSQYPIYQDSKFVGLLTDGEIANTVIRHIDLLPKDKEQTIGDLFEIAKEENVAIVGSDATVMDVEVLFQSHLQKGIKLEAILLTKTGSAAELPVGIISSWDLIRLRTYDFPLLRHT</sequence>